<feature type="domain" description="DUF7837" evidence="1">
    <location>
        <begin position="6"/>
        <end position="51"/>
    </location>
</feature>
<dbReference type="Pfam" id="PF25207">
    <property type="entry name" value="DUF7837"/>
    <property type="match status" value="1"/>
</dbReference>
<sequence length="51" mass="5702">MTAQESSRLGVCPVCDEDILARHVLIRYETDSDDREVWTECPGCGGVVHPR</sequence>
<protein>
    <recommendedName>
        <fullName evidence="1">DUF7837 domain-containing protein</fullName>
    </recommendedName>
</protein>
<dbReference type="InterPro" id="IPR057159">
    <property type="entry name" value="DUF7837"/>
</dbReference>
<dbReference type="Proteomes" id="UP001596432">
    <property type="component" value="Unassembled WGS sequence"/>
</dbReference>
<keyword evidence="3" id="KW-1185">Reference proteome</keyword>
<accession>A0ABD5Y240</accession>
<dbReference type="AlphaFoldDB" id="A0ABD5Y240"/>
<dbReference type="EMBL" id="JBHTAS010000001">
    <property type="protein sequence ID" value="MFC7141518.1"/>
    <property type="molecule type" value="Genomic_DNA"/>
</dbReference>
<proteinExistence type="predicted"/>
<comment type="caution">
    <text evidence="2">The sequence shown here is derived from an EMBL/GenBank/DDBJ whole genome shotgun (WGS) entry which is preliminary data.</text>
</comment>
<organism evidence="2 3">
    <name type="scientific">Halosimplex aquaticum</name>
    <dbReference type="NCBI Taxonomy" id="3026162"/>
    <lineage>
        <taxon>Archaea</taxon>
        <taxon>Methanobacteriati</taxon>
        <taxon>Methanobacteriota</taxon>
        <taxon>Stenosarchaea group</taxon>
        <taxon>Halobacteria</taxon>
        <taxon>Halobacteriales</taxon>
        <taxon>Haloarculaceae</taxon>
        <taxon>Halosimplex</taxon>
    </lineage>
</organism>
<name>A0ABD5Y240_9EURY</name>
<gene>
    <name evidence="2" type="ORF">ACFQMA_16975</name>
</gene>
<evidence type="ECO:0000313" key="3">
    <source>
        <dbReference type="Proteomes" id="UP001596432"/>
    </source>
</evidence>
<reference evidence="2 3" key="1">
    <citation type="journal article" date="2019" name="Int. J. Syst. Evol. Microbiol.">
        <title>The Global Catalogue of Microorganisms (GCM) 10K type strain sequencing project: providing services to taxonomists for standard genome sequencing and annotation.</title>
        <authorList>
            <consortium name="The Broad Institute Genomics Platform"/>
            <consortium name="The Broad Institute Genome Sequencing Center for Infectious Disease"/>
            <person name="Wu L."/>
            <person name="Ma J."/>
        </authorList>
    </citation>
    <scope>NUCLEOTIDE SEQUENCE [LARGE SCALE GENOMIC DNA]</scope>
    <source>
        <strain evidence="2 3">XZYJT29</strain>
    </source>
</reference>
<evidence type="ECO:0000259" key="1">
    <source>
        <dbReference type="Pfam" id="PF25207"/>
    </source>
</evidence>
<evidence type="ECO:0000313" key="2">
    <source>
        <dbReference type="EMBL" id="MFC7141518.1"/>
    </source>
</evidence>
<dbReference type="GeneID" id="78821833"/>
<dbReference type="RefSeq" id="WP_274322599.1">
    <property type="nucleotide sequence ID" value="NZ_CP118158.1"/>
</dbReference>